<evidence type="ECO:0000313" key="2">
    <source>
        <dbReference type="Proteomes" id="UP000731907"/>
    </source>
</evidence>
<dbReference type="Proteomes" id="UP000731907">
    <property type="component" value="Unassembled WGS sequence"/>
</dbReference>
<proteinExistence type="predicted"/>
<keyword evidence="2" id="KW-1185">Reference proteome</keyword>
<evidence type="ECO:0000313" key="1">
    <source>
        <dbReference type="EMBL" id="MBU9697781.1"/>
    </source>
</evidence>
<protein>
    <submittedName>
        <fullName evidence="1">DUF4170 domain-containing protein</fullName>
    </submittedName>
</protein>
<dbReference type="Pfam" id="PF13773">
    <property type="entry name" value="DUF4170"/>
    <property type="match status" value="1"/>
</dbReference>
<comment type="caution">
    <text evidence="1">The sequence shown here is derived from an EMBL/GenBank/DDBJ whole genome shotgun (WGS) entry which is preliminary data.</text>
</comment>
<name>A0ABS6J1Z0_9RHOB</name>
<gene>
    <name evidence="1" type="ORF">GU927_007955</name>
</gene>
<reference evidence="1 2" key="1">
    <citation type="submission" date="2021-06" db="EMBL/GenBank/DDBJ databases">
        <title>Rhodobacteraceae bacterium strain HSP-20.</title>
        <authorList>
            <person name="Chen W.-M."/>
        </authorList>
    </citation>
    <scope>NUCLEOTIDE SEQUENCE [LARGE SCALE GENOMIC DNA]</scope>
    <source>
        <strain evidence="1 2">HSP-20</strain>
    </source>
</reference>
<accession>A0ABS6J1Z0</accession>
<dbReference type="InterPro" id="IPR025226">
    <property type="entry name" value="DUF4170"/>
</dbReference>
<dbReference type="Gene3D" id="3.30.70.2400">
    <property type="entry name" value="Uncharacterised protein PF13773, DUF4170"/>
    <property type="match status" value="1"/>
</dbReference>
<dbReference type="RefSeq" id="WP_161761834.1">
    <property type="nucleotide sequence ID" value="NZ_JAAATX020000005.1"/>
</dbReference>
<organism evidence="1 2">
    <name type="scientific">Paragemmobacter amnigenus</name>
    <dbReference type="NCBI Taxonomy" id="2852097"/>
    <lineage>
        <taxon>Bacteria</taxon>
        <taxon>Pseudomonadati</taxon>
        <taxon>Pseudomonadota</taxon>
        <taxon>Alphaproteobacteria</taxon>
        <taxon>Rhodobacterales</taxon>
        <taxon>Paracoccaceae</taxon>
        <taxon>Paragemmobacter</taxon>
    </lineage>
</organism>
<sequence>MTQRLHLVFGGELVTPEKNVFRDISQIHIVGMFPDYASAFAAWKAEAQRTVDNAHMRYFIAHIHRLRDEAQPSSSTEELGS</sequence>
<dbReference type="EMBL" id="JAAATX020000005">
    <property type="protein sequence ID" value="MBU9697781.1"/>
    <property type="molecule type" value="Genomic_DNA"/>
</dbReference>